<evidence type="ECO:0000256" key="4">
    <source>
        <dbReference type="ARBA" id="ARBA00022927"/>
    </source>
</evidence>
<feature type="transmembrane region" description="Helical" evidence="9">
    <location>
        <begin position="20"/>
        <end position="41"/>
    </location>
</feature>
<dbReference type="InterPro" id="IPR023201">
    <property type="entry name" value="SecY_dom_sf"/>
</dbReference>
<evidence type="ECO:0000256" key="6">
    <source>
        <dbReference type="ARBA" id="ARBA00023010"/>
    </source>
</evidence>
<sequence>MITGLKMKFRKSLLLRKGIVTILIMVVYLFGRNVALPHVVITNKGLDEMLQLASITTGGDMASNSVFSLGLTPWMTAVIIMGLFTTRQDSTFAKKSQKEQSMWQMLLALVLGVLQGLVKIMETDFEVPGLGPKLAALVVLLGGSFFVVWLASMNTQFGVGGVGAIFMSNIVMANGKMLAPGISYVLKHRQLLWPALIGGTLIMVLIIMVAVIFDRSEYRMPLKRVMVTNEYGNDIYLPIKTAPAGAMPVMFGMALVTLPQYFCQLLLVIWPDSKILNWLTTNLVINSALGTVAYIISLLALSLAFAYVNISPEDTAEGLQKSGDYITGIAYGDETKKYIAHYMWHMGILGGLYMAVIAGCPLILGLYYPELQRMVLLPGNLMLNTTFFLVIIDQIRTLRLATRYTKILD</sequence>
<dbReference type="Gene3D" id="1.10.3370.10">
    <property type="entry name" value="SecY subunit domain"/>
    <property type="match status" value="1"/>
</dbReference>
<gene>
    <name evidence="10" type="ORF">AYP69_05235</name>
</gene>
<accession>A0A231QA25</accession>
<dbReference type="PANTHER" id="PTHR10906">
    <property type="entry name" value="SECY/SEC61-ALPHA FAMILY MEMBER"/>
    <property type="match status" value="1"/>
</dbReference>
<name>A0A231QA25_9LACO</name>
<dbReference type="InterPro" id="IPR014269">
    <property type="entry name" value="SecY2"/>
</dbReference>
<dbReference type="Proteomes" id="UP000215261">
    <property type="component" value="Unassembled WGS sequence"/>
</dbReference>
<feature type="transmembrane region" description="Helical" evidence="9">
    <location>
        <begin position="61"/>
        <end position="84"/>
    </location>
</feature>
<dbReference type="RefSeq" id="WP_089143677.1">
    <property type="nucleotide sequence ID" value="NZ_LUGD01000055.1"/>
</dbReference>
<dbReference type="GO" id="GO:0006886">
    <property type="term" value="P:intracellular protein transport"/>
    <property type="evidence" value="ECO:0007669"/>
    <property type="project" value="UniProtKB-UniRule"/>
</dbReference>
<dbReference type="InterPro" id="IPR002208">
    <property type="entry name" value="SecY/SEC61-alpha"/>
</dbReference>
<protein>
    <recommendedName>
        <fullName evidence="8">Accessory Sec system protein translocase subunit SecY2</fullName>
    </recommendedName>
</protein>
<evidence type="ECO:0000256" key="3">
    <source>
        <dbReference type="ARBA" id="ARBA00022692"/>
    </source>
</evidence>
<comment type="caution">
    <text evidence="10">The sequence shown here is derived from an EMBL/GenBank/DDBJ whole genome shotgun (WGS) entry which is preliminary data.</text>
</comment>
<evidence type="ECO:0000256" key="9">
    <source>
        <dbReference type="SAM" id="Phobius"/>
    </source>
</evidence>
<organism evidence="10 11">
    <name type="scientific">Ligilactobacillus agilis</name>
    <dbReference type="NCBI Taxonomy" id="1601"/>
    <lineage>
        <taxon>Bacteria</taxon>
        <taxon>Bacillati</taxon>
        <taxon>Bacillota</taxon>
        <taxon>Bacilli</taxon>
        <taxon>Lactobacillales</taxon>
        <taxon>Lactobacillaceae</taxon>
        <taxon>Ligilactobacillus</taxon>
    </lineage>
</organism>
<evidence type="ECO:0000256" key="5">
    <source>
        <dbReference type="ARBA" id="ARBA00022989"/>
    </source>
</evidence>
<feature type="transmembrane region" description="Helical" evidence="9">
    <location>
        <begin position="374"/>
        <end position="392"/>
    </location>
</feature>
<evidence type="ECO:0000256" key="7">
    <source>
        <dbReference type="ARBA" id="ARBA00023136"/>
    </source>
</evidence>
<dbReference type="GO" id="GO:0016020">
    <property type="term" value="C:membrane"/>
    <property type="evidence" value="ECO:0007669"/>
    <property type="project" value="InterPro"/>
</dbReference>
<dbReference type="PRINTS" id="PR00303">
    <property type="entry name" value="SECYTRNLCASE"/>
</dbReference>
<dbReference type="EMBL" id="LUGO01000046">
    <property type="protein sequence ID" value="OXS40305.1"/>
    <property type="molecule type" value="Genomic_DNA"/>
</dbReference>
<dbReference type="NCBIfam" id="TIGR02920">
    <property type="entry name" value="acc_sec_Y2"/>
    <property type="match status" value="1"/>
</dbReference>
<feature type="transmembrane region" description="Helical" evidence="9">
    <location>
        <begin position="159"/>
        <end position="179"/>
    </location>
</feature>
<keyword evidence="6" id="KW-0811">Translocation</keyword>
<feature type="transmembrane region" description="Helical" evidence="9">
    <location>
        <begin position="191"/>
        <end position="213"/>
    </location>
</feature>
<dbReference type="SUPFAM" id="SSF103491">
    <property type="entry name" value="Preprotein translocase SecY subunit"/>
    <property type="match status" value="1"/>
</dbReference>
<evidence type="ECO:0000256" key="2">
    <source>
        <dbReference type="ARBA" id="ARBA00022475"/>
    </source>
</evidence>
<keyword evidence="2" id="KW-1003">Cell membrane</keyword>
<evidence type="ECO:0000313" key="11">
    <source>
        <dbReference type="Proteomes" id="UP000215261"/>
    </source>
</evidence>
<keyword evidence="5 9" id="KW-1133">Transmembrane helix</keyword>
<keyword evidence="7 9" id="KW-0472">Membrane</keyword>
<keyword evidence="3 9" id="KW-0812">Transmembrane</keyword>
<dbReference type="AlphaFoldDB" id="A0A231QA25"/>
<dbReference type="PIRSF" id="PIRSF004557">
    <property type="entry name" value="SecY"/>
    <property type="match status" value="1"/>
</dbReference>
<evidence type="ECO:0000256" key="8">
    <source>
        <dbReference type="NCBIfam" id="TIGR02920"/>
    </source>
</evidence>
<feature type="transmembrane region" description="Helical" evidence="9">
    <location>
        <begin position="134"/>
        <end position="152"/>
    </location>
</feature>
<feature type="transmembrane region" description="Helical" evidence="9">
    <location>
        <begin position="249"/>
        <end position="271"/>
    </location>
</feature>
<evidence type="ECO:0000313" key="10">
    <source>
        <dbReference type="EMBL" id="OXS40305.1"/>
    </source>
</evidence>
<proteinExistence type="predicted"/>
<keyword evidence="4" id="KW-0653">Protein transport</keyword>
<evidence type="ECO:0000256" key="1">
    <source>
        <dbReference type="ARBA" id="ARBA00022448"/>
    </source>
</evidence>
<keyword evidence="1" id="KW-0813">Transport</keyword>
<reference evidence="10 11" key="1">
    <citation type="submission" date="2016-03" db="EMBL/GenBank/DDBJ databases">
        <title>Sequencing of Lactobacillus Species from Commercial Turkeys.</title>
        <authorList>
            <person name="Johnson T.J."/>
            <person name="Youmans B.P."/>
            <person name="Case K.A."/>
        </authorList>
    </citation>
    <scope>NUCLEOTIDE SEQUENCE [LARGE SCALE GENOMIC DNA]</scope>
    <source>
        <strain evidence="10 11">UMNLA1</strain>
    </source>
</reference>
<feature type="transmembrane region" description="Helical" evidence="9">
    <location>
        <begin position="346"/>
        <end position="368"/>
    </location>
</feature>
<dbReference type="Pfam" id="PF00344">
    <property type="entry name" value="SecY"/>
    <property type="match status" value="1"/>
</dbReference>
<feature type="transmembrane region" description="Helical" evidence="9">
    <location>
        <begin position="283"/>
        <end position="308"/>
    </location>
</feature>